<evidence type="ECO:0000313" key="3">
    <source>
        <dbReference type="Proteomes" id="UP000000304"/>
    </source>
</evidence>
<sequence>MARIRRPNCRLVLHQESSGGAGWPTIGTSHNCGHDAAKSNHLNKRNELGNRQSICF</sequence>
<reference evidence="2 3" key="1">
    <citation type="journal article" date="2007" name="Nature">
        <title>Evolution of genes and genomes on the Drosophila phylogeny.</title>
        <authorList>
            <consortium name="Drosophila 12 Genomes Consortium"/>
            <person name="Clark A.G."/>
            <person name="Eisen M.B."/>
            <person name="Smith D.R."/>
            <person name="Bergman C.M."/>
            <person name="Oliver B."/>
            <person name="Markow T.A."/>
            <person name="Kaufman T.C."/>
            <person name="Kellis M."/>
            <person name="Gelbart W."/>
            <person name="Iyer V.N."/>
            <person name="Pollard D.A."/>
            <person name="Sackton T.B."/>
            <person name="Larracuente A.M."/>
            <person name="Singh N.D."/>
            <person name="Abad J.P."/>
            <person name="Abt D.N."/>
            <person name="Adryan B."/>
            <person name="Aguade M."/>
            <person name="Akashi H."/>
            <person name="Anderson W.W."/>
            <person name="Aquadro C.F."/>
            <person name="Ardell D.H."/>
            <person name="Arguello R."/>
            <person name="Artieri C.G."/>
            <person name="Barbash D.A."/>
            <person name="Barker D."/>
            <person name="Barsanti P."/>
            <person name="Batterham P."/>
            <person name="Batzoglou S."/>
            <person name="Begun D."/>
            <person name="Bhutkar A."/>
            <person name="Blanco E."/>
            <person name="Bosak S.A."/>
            <person name="Bradley R.K."/>
            <person name="Brand A.D."/>
            <person name="Brent M.R."/>
            <person name="Brooks A.N."/>
            <person name="Brown R.H."/>
            <person name="Butlin R.K."/>
            <person name="Caggese C."/>
            <person name="Calvi B.R."/>
            <person name="Bernardo de Carvalho A."/>
            <person name="Caspi A."/>
            <person name="Castrezana S."/>
            <person name="Celniker S.E."/>
            <person name="Chang J.L."/>
            <person name="Chapple C."/>
            <person name="Chatterji S."/>
            <person name="Chinwalla A."/>
            <person name="Civetta A."/>
            <person name="Clifton S.W."/>
            <person name="Comeron J.M."/>
            <person name="Costello J.C."/>
            <person name="Coyne J.A."/>
            <person name="Daub J."/>
            <person name="David R.G."/>
            <person name="Delcher A.L."/>
            <person name="Delehaunty K."/>
            <person name="Do C.B."/>
            <person name="Ebling H."/>
            <person name="Edwards K."/>
            <person name="Eickbush T."/>
            <person name="Evans J.D."/>
            <person name="Filipski A."/>
            <person name="Findeiss S."/>
            <person name="Freyhult E."/>
            <person name="Fulton L."/>
            <person name="Fulton R."/>
            <person name="Garcia A.C."/>
            <person name="Gardiner A."/>
            <person name="Garfield D.A."/>
            <person name="Garvin B.E."/>
            <person name="Gibson G."/>
            <person name="Gilbert D."/>
            <person name="Gnerre S."/>
            <person name="Godfrey J."/>
            <person name="Good R."/>
            <person name="Gotea V."/>
            <person name="Gravely B."/>
            <person name="Greenberg A.J."/>
            <person name="Griffiths-Jones S."/>
            <person name="Gross S."/>
            <person name="Guigo R."/>
            <person name="Gustafson E.A."/>
            <person name="Haerty W."/>
            <person name="Hahn M.W."/>
            <person name="Halligan D.L."/>
            <person name="Halpern A.L."/>
            <person name="Halter G.M."/>
            <person name="Han M.V."/>
            <person name="Heger A."/>
            <person name="Hillier L."/>
            <person name="Hinrichs A.S."/>
            <person name="Holmes I."/>
            <person name="Hoskins R.A."/>
            <person name="Hubisz M.J."/>
            <person name="Hultmark D."/>
            <person name="Huntley M.A."/>
            <person name="Jaffe D.B."/>
            <person name="Jagadeeshan S."/>
            <person name="Jeck W.R."/>
            <person name="Johnson J."/>
            <person name="Jones C.D."/>
            <person name="Jordan W.C."/>
            <person name="Karpen G.H."/>
            <person name="Kataoka E."/>
            <person name="Keightley P.D."/>
            <person name="Kheradpour P."/>
            <person name="Kirkness E.F."/>
            <person name="Koerich L.B."/>
            <person name="Kristiansen K."/>
            <person name="Kudrna D."/>
            <person name="Kulathinal R.J."/>
            <person name="Kumar S."/>
            <person name="Kwok R."/>
            <person name="Lander E."/>
            <person name="Langley C.H."/>
            <person name="Lapoint R."/>
            <person name="Lazzaro B.P."/>
            <person name="Lee S.J."/>
            <person name="Levesque L."/>
            <person name="Li R."/>
            <person name="Lin C.F."/>
            <person name="Lin M.F."/>
            <person name="Lindblad-Toh K."/>
            <person name="Llopart A."/>
            <person name="Long M."/>
            <person name="Low L."/>
            <person name="Lozovsky E."/>
            <person name="Lu J."/>
            <person name="Luo M."/>
            <person name="Machado C.A."/>
            <person name="Makalowski W."/>
            <person name="Marzo M."/>
            <person name="Matsuda M."/>
            <person name="Matzkin L."/>
            <person name="McAllister B."/>
            <person name="McBride C.S."/>
            <person name="McKernan B."/>
            <person name="McKernan K."/>
            <person name="Mendez-Lago M."/>
            <person name="Minx P."/>
            <person name="Mollenhauer M.U."/>
            <person name="Montooth K."/>
            <person name="Mount S.M."/>
            <person name="Mu X."/>
            <person name="Myers E."/>
            <person name="Negre B."/>
            <person name="Newfeld S."/>
            <person name="Nielsen R."/>
            <person name="Noor M.A."/>
            <person name="O'Grady P."/>
            <person name="Pachter L."/>
            <person name="Papaceit M."/>
            <person name="Parisi M.J."/>
            <person name="Parisi M."/>
            <person name="Parts L."/>
            <person name="Pedersen J.S."/>
            <person name="Pesole G."/>
            <person name="Phillippy A.M."/>
            <person name="Ponting C.P."/>
            <person name="Pop M."/>
            <person name="Porcelli D."/>
            <person name="Powell J.R."/>
            <person name="Prohaska S."/>
            <person name="Pruitt K."/>
            <person name="Puig M."/>
            <person name="Quesneville H."/>
            <person name="Ram K.R."/>
            <person name="Rand D."/>
            <person name="Rasmussen M.D."/>
            <person name="Reed L.K."/>
            <person name="Reenan R."/>
            <person name="Reily A."/>
            <person name="Remington K.A."/>
            <person name="Rieger T.T."/>
            <person name="Ritchie M.G."/>
            <person name="Robin C."/>
            <person name="Rogers Y.H."/>
            <person name="Rohde C."/>
            <person name="Rozas J."/>
            <person name="Rubenfield M.J."/>
            <person name="Ruiz A."/>
            <person name="Russo S."/>
            <person name="Salzberg S.L."/>
            <person name="Sanchez-Gracia A."/>
            <person name="Saranga D.J."/>
            <person name="Sato H."/>
            <person name="Schaeffer S.W."/>
            <person name="Schatz M.C."/>
            <person name="Schlenke T."/>
            <person name="Schwartz R."/>
            <person name="Segarra C."/>
            <person name="Singh R.S."/>
            <person name="Sirot L."/>
            <person name="Sirota M."/>
            <person name="Sisneros N.B."/>
            <person name="Smith C.D."/>
            <person name="Smith T.F."/>
            <person name="Spieth J."/>
            <person name="Stage D.E."/>
            <person name="Stark A."/>
            <person name="Stephan W."/>
            <person name="Strausberg R.L."/>
            <person name="Strempel S."/>
            <person name="Sturgill D."/>
            <person name="Sutton G."/>
            <person name="Sutton G.G."/>
            <person name="Tao W."/>
            <person name="Teichmann S."/>
            <person name="Tobari Y.N."/>
            <person name="Tomimura Y."/>
            <person name="Tsolas J.M."/>
            <person name="Valente V.L."/>
            <person name="Venter E."/>
            <person name="Venter J.C."/>
            <person name="Vicario S."/>
            <person name="Vieira F.G."/>
            <person name="Vilella A.J."/>
            <person name="Villasante A."/>
            <person name="Walenz B."/>
            <person name="Wang J."/>
            <person name="Wasserman M."/>
            <person name="Watts T."/>
            <person name="Wilson D."/>
            <person name="Wilson R.K."/>
            <person name="Wing R.A."/>
            <person name="Wolfner M.F."/>
            <person name="Wong A."/>
            <person name="Wong G.K."/>
            <person name="Wu C.I."/>
            <person name="Wu G."/>
            <person name="Yamamoto D."/>
            <person name="Yang H.P."/>
            <person name="Yang S.P."/>
            <person name="Yorke J.A."/>
            <person name="Yoshida K."/>
            <person name="Zdobnov E."/>
            <person name="Zhang P."/>
            <person name="Zhang Y."/>
            <person name="Zimin A.V."/>
            <person name="Baldwin J."/>
            <person name="Abdouelleil A."/>
            <person name="Abdulkadir J."/>
            <person name="Abebe A."/>
            <person name="Abera B."/>
            <person name="Abreu J."/>
            <person name="Acer S.C."/>
            <person name="Aftuck L."/>
            <person name="Alexander A."/>
            <person name="An P."/>
            <person name="Anderson E."/>
            <person name="Anderson S."/>
            <person name="Arachi H."/>
            <person name="Azer M."/>
            <person name="Bachantsang P."/>
            <person name="Barry A."/>
            <person name="Bayul T."/>
            <person name="Berlin A."/>
            <person name="Bessette D."/>
            <person name="Bloom T."/>
            <person name="Blye J."/>
            <person name="Boguslavskiy L."/>
            <person name="Bonnet C."/>
            <person name="Boukhgalter B."/>
            <person name="Bourzgui I."/>
            <person name="Brown A."/>
            <person name="Cahill P."/>
            <person name="Channer S."/>
            <person name="Cheshatsang Y."/>
            <person name="Chuda L."/>
            <person name="Citroen M."/>
            <person name="Collymore A."/>
            <person name="Cooke P."/>
            <person name="Costello M."/>
            <person name="D'Aco K."/>
            <person name="Daza R."/>
            <person name="De Haan G."/>
            <person name="DeGray S."/>
            <person name="DeMaso C."/>
            <person name="Dhargay N."/>
            <person name="Dooley K."/>
            <person name="Dooley E."/>
            <person name="Doricent M."/>
            <person name="Dorje P."/>
            <person name="Dorjee K."/>
            <person name="Dupes A."/>
            <person name="Elong R."/>
            <person name="Falk J."/>
            <person name="Farina A."/>
            <person name="Faro S."/>
            <person name="Ferguson D."/>
            <person name="Fisher S."/>
            <person name="Foley C.D."/>
            <person name="Franke A."/>
            <person name="Friedrich D."/>
            <person name="Gadbois L."/>
            <person name="Gearin G."/>
            <person name="Gearin C.R."/>
            <person name="Giannoukos G."/>
            <person name="Goode T."/>
            <person name="Graham J."/>
            <person name="Grandbois E."/>
            <person name="Grewal S."/>
            <person name="Gyaltsen K."/>
            <person name="Hafez N."/>
            <person name="Hagos B."/>
            <person name="Hall J."/>
            <person name="Henson C."/>
            <person name="Hollinger A."/>
            <person name="Honan T."/>
            <person name="Huard M.D."/>
            <person name="Hughes L."/>
            <person name="Hurhula B."/>
            <person name="Husby M.E."/>
            <person name="Kamat A."/>
            <person name="Kanga B."/>
            <person name="Kashin S."/>
            <person name="Khazanovich D."/>
            <person name="Kisner P."/>
            <person name="Lance K."/>
            <person name="Lara M."/>
            <person name="Lee W."/>
            <person name="Lennon N."/>
            <person name="Letendre F."/>
            <person name="LeVine R."/>
            <person name="Lipovsky A."/>
            <person name="Liu X."/>
            <person name="Liu J."/>
            <person name="Liu S."/>
            <person name="Lokyitsang T."/>
            <person name="Lokyitsang Y."/>
            <person name="Lubonja R."/>
            <person name="Lui A."/>
            <person name="MacDonald P."/>
            <person name="Magnisalis V."/>
            <person name="Maru K."/>
            <person name="Matthews C."/>
            <person name="McCusker W."/>
            <person name="McDonough S."/>
            <person name="Mehta T."/>
            <person name="Meldrim J."/>
            <person name="Meneus L."/>
            <person name="Mihai O."/>
            <person name="Mihalev A."/>
            <person name="Mihova T."/>
            <person name="Mittelman R."/>
            <person name="Mlenga V."/>
            <person name="Montmayeur A."/>
            <person name="Mulrain L."/>
            <person name="Navidi A."/>
            <person name="Naylor J."/>
            <person name="Negash T."/>
            <person name="Nguyen T."/>
            <person name="Nguyen N."/>
            <person name="Nicol R."/>
            <person name="Norbu C."/>
            <person name="Norbu N."/>
            <person name="Novod N."/>
            <person name="O'Neill B."/>
            <person name="Osman S."/>
            <person name="Markiewicz E."/>
            <person name="Oyono O.L."/>
            <person name="Patti C."/>
            <person name="Phunkhang P."/>
            <person name="Pierre F."/>
            <person name="Priest M."/>
            <person name="Raghuraman S."/>
            <person name="Rege F."/>
            <person name="Reyes R."/>
            <person name="Rise C."/>
            <person name="Rogov P."/>
            <person name="Ross K."/>
            <person name="Ryan E."/>
            <person name="Settipalli S."/>
            <person name="Shea T."/>
            <person name="Sherpa N."/>
            <person name="Shi L."/>
            <person name="Shih D."/>
            <person name="Sparrow T."/>
            <person name="Spaulding J."/>
            <person name="Stalker J."/>
            <person name="Stange-Thomann N."/>
            <person name="Stavropoulos S."/>
            <person name="Stone C."/>
            <person name="Strader C."/>
            <person name="Tesfaye S."/>
            <person name="Thomson T."/>
            <person name="Thoulutsang Y."/>
            <person name="Thoulutsang D."/>
            <person name="Topham K."/>
            <person name="Topping I."/>
            <person name="Tsamla T."/>
            <person name="Vassiliev H."/>
            <person name="Vo A."/>
            <person name="Wangchuk T."/>
            <person name="Wangdi T."/>
            <person name="Weiand M."/>
            <person name="Wilkinson J."/>
            <person name="Wilson A."/>
            <person name="Yadav S."/>
            <person name="Young G."/>
            <person name="Yu Q."/>
            <person name="Zembek L."/>
            <person name="Zhong D."/>
            <person name="Zimmer A."/>
            <person name="Zwirko Z."/>
            <person name="Jaffe D.B."/>
            <person name="Alvarez P."/>
            <person name="Brockman W."/>
            <person name="Butler J."/>
            <person name="Chin C."/>
            <person name="Gnerre S."/>
            <person name="Grabherr M."/>
            <person name="Kleber M."/>
            <person name="Mauceli E."/>
            <person name="MacCallum I."/>
        </authorList>
    </citation>
    <scope>NUCLEOTIDE SEQUENCE [LARGE SCALE GENOMIC DNA]</scope>
    <source>
        <strain evidence="3">white501</strain>
    </source>
</reference>
<proteinExistence type="predicted"/>
<dbReference type="Proteomes" id="UP000000304">
    <property type="component" value="Chromosome 2R"/>
</dbReference>
<name>B4QEM5_DROSI</name>
<protein>
    <submittedName>
        <fullName evidence="2">GD11506</fullName>
    </submittedName>
</protein>
<dbReference type="AlphaFoldDB" id="B4QEM5"/>
<accession>B4QEM5</accession>
<organism evidence="2 3">
    <name type="scientific">Drosophila simulans</name>
    <name type="common">Fruit fly</name>
    <dbReference type="NCBI Taxonomy" id="7240"/>
    <lineage>
        <taxon>Eukaryota</taxon>
        <taxon>Metazoa</taxon>
        <taxon>Ecdysozoa</taxon>
        <taxon>Arthropoda</taxon>
        <taxon>Hexapoda</taxon>
        <taxon>Insecta</taxon>
        <taxon>Pterygota</taxon>
        <taxon>Neoptera</taxon>
        <taxon>Endopterygota</taxon>
        <taxon>Diptera</taxon>
        <taxon>Brachycera</taxon>
        <taxon>Muscomorpha</taxon>
        <taxon>Ephydroidea</taxon>
        <taxon>Drosophilidae</taxon>
        <taxon>Drosophila</taxon>
        <taxon>Sophophora</taxon>
    </lineage>
</organism>
<evidence type="ECO:0000313" key="2">
    <source>
        <dbReference type="EMBL" id="EDX07899.1"/>
    </source>
</evidence>
<feature type="compositionally biased region" description="Basic and acidic residues" evidence="1">
    <location>
        <begin position="37"/>
        <end position="48"/>
    </location>
</feature>
<feature type="region of interest" description="Disordered" evidence="1">
    <location>
        <begin position="37"/>
        <end position="56"/>
    </location>
</feature>
<dbReference type="EMBL" id="CM000362">
    <property type="protein sequence ID" value="EDX07899.1"/>
    <property type="molecule type" value="Genomic_DNA"/>
</dbReference>
<evidence type="ECO:0000256" key="1">
    <source>
        <dbReference type="SAM" id="MobiDB-lite"/>
    </source>
</evidence>
<keyword evidence="3" id="KW-1185">Reference proteome</keyword>
<dbReference type="HOGENOM" id="CLU_3016464_0_0_1"/>
<gene>
    <name evidence="2" type="primary">Dsim\GD11506</name>
    <name evidence="2" type="ORF">Dsim_GD11506</name>
</gene>